<dbReference type="Pfam" id="PF02423">
    <property type="entry name" value="OCD_Mu_crystall"/>
    <property type="match status" value="1"/>
</dbReference>
<comment type="caution">
    <text evidence="2">The sequence shown here is derived from an EMBL/GenBank/DDBJ whole genome shotgun (WGS) entry which is preliminary data.</text>
</comment>
<dbReference type="EC" id="4.3.1.12" evidence="2"/>
<sequence>MTQTVISYEDARPHVSWHEAIEALRDGHTRPKAKLGDLFQGPSDRTLLTRAAFIEGLGYGVKAVTVFDQNPEAGFDTVQGAMMVFEPVHGTLTAIIDARIITELKTAGDSVLGARILARPDSRHLLIVGGGTLARNLVKAYSAAFPGLETISVWTRRPEQANDMCAEMRASGYDVCAVADLPAAVGAAEIVSTATMARTPILRGEWVRPGTHVDLIGAFKADMREADDDLIARARLFVDSRDSTIGHIGELAIPIASGIISEDSVRGDLYALVSGKAGRETDSEITLYKNGGGAHLDTMIAIYVAGAVAAG</sequence>
<reference evidence="2 3" key="1">
    <citation type="submission" date="2024-06" db="EMBL/GenBank/DDBJ databases">
        <title>Genomic Encyclopedia of Type Strains, Phase IV (KMG-IV): sequencing the most valuable type-strain genomes for metagenomic binning, comparative biology and taxonomic classification.</title>
        <authorList>
            <person name="Goeker M."/>
        </authorList>
    </citation>
    <scope>NUCLEOTIDE SEQUENCE [LARGE SCALE GENOMIC DNA]</scope>
    <source>
        <strain evidence="2 3">DSM 28102</strain>
    </source>
</reference>
<dbReference type="Gene3D" id="3.30.1780.10">
    <property type="entry name" value="ornithine cyclodeaminase, domain 1"/>
    <property type="match status" value="1"/>
</dbReference>
<evidence type="ECO:0000313" key="2">
    <source>
        <dbReference type="EMBL" id="MET3598319.1"/>
    </source>
</evidence>
<dbReference type="InterPro" id="IPR003462">
    <property type="entry name" value="ODC_Mu_crystall"/>
</dbReference>
<comment type="similarity">
    <text evidence="1">Belongs to the ornithine cyclodeaminase/mu-crystallin family.</text>
</comment>
<gene>
    <name evidence="2" type="ORF">ABID12_000240</name>
</gene>
<name>A0ABV2I6C8_9HYPH</name>
<dbReference type="Proteomes" id="UP001549164">
    <property type="component" value="Unassembled WGS sequence"/>
</dbReference>
<organism evidence="2 3">
    <name type="scientific">Martelella mangrovi</name>
    <dbReference type="NCBI Taxonomy" id="1397477"/>
    <lineage>
        <taxon>Bacteria</taxon>
        <taxon>Pseudomonadati</taxon>
        <taxon>Pseudomonadota</taxon>
        <taxon>Alphaproteobacteria</taxon>
        <taxon>Hyphomicrobiales</taxon>
        <taxon>Aurantimonadaceae</taxon>
        <taxon>Martelella</taxon>
    </lineage>
</organism>
<dbReference type="Gene3D" id="3.40.50.720">
    <property type="entry name" value="NAD(P)-binding Rossmann-like Domain"/>
    <property type="match status" value="1"/>
</dbReference>
<accession>A0ABV2I6C8</accession>
<dbReference type="GO" id="GO:0008473">
    <property type="term" value="F:ornithine cyclodeaminase activity"/>
    <property type="evidence" value="ECO:0007669"/>
    <property type="project" value="UniProtKB-EC"/>
</dbReference>
<dbReference type="SUPFAM" id="SSF51735">
    <property type="entry name" value="NAD(P)-binding Rossmann-fold domains"/>
    <property type="match status" value="1"/>
</dbReference>
<evidence type="ECO:0000313" key="3">
    <source>
        <dbReference type="Proteomes" id="UP001549164"/>
    </source>
</evidence>
<dbReference type="PANTHER" id="PTHR13812">
    <property type="entry name" value="KETIMINE REDUCTASE MU-CRYSTALLIN"/>
    <property type="match status" value="1"/>
</dbReference>
<evidence type="ECO:0000256" key="1">
    <source>
        <dbReference type="ARBA" id="ARBA00008903"/>
    </source>
</evidence>
<dbReference type="InterPro" id="IPR023401">
    <property type="entry name" value="ODC_N"/>
</dbReference>
<dbReference type="RefSeq" id="WP_354432768.1">
    <property type="nucleotide sequence ID" value="NZ_JBEPLY010000001.1"/>
</dbReference>
<keyword evidence="2" id="KW-0456">Lyase</keyword>
<dbReference type="PANTHER" id="PTHR13812:SF19">
    <property type="entry name" value="KETIMINE REDUCTASE MU-CRYSTALLIN"/>
    <property type="match status" value="1"/>
</dbReference>
<keyword evidence="3" id="KW-1185">Reference proteome</keyword>
<dbReference type="EMBL" id="JBEPLY010000001">
    <property type="protein sequence ID" value="MET3598319.1"/>
    <property type="molecule type" value="Genomic_DNA"/>
</dbReference>
<proteinExistence type="inferred from homology"/>
<dbReference type="InterPro" id="IPR036291">
    <property type="entry name" value="NAD(P)-bd_dom_sf"/>
</dbReference>
<protein>
    <submittedName>
        <fullName evidence="2">Ornithine cyclodeaminase</fullName>
        <ecNumber evidence="2">4.3.1.12</ecNumber>
    </submittedName>
</protein>